<evidence type="ECO:0000256" key="5">
    <source>
        <dbReference type="ARBA" id="ARBA00023163"/>
    </source>
</evidence>
<sequence>MSAPDITKILKKEDLSFSTENVTFKIEKWDTEEDQTLSLKELSEHPEEKLSYDQKNEKKRIIRLEKNRRAAVVSRRKKKMYIKNLEERAARMAKHIAILEMENNQFRGIIHQLSNQLGSYLPFTTVGQGIPPSVPLSSDTLPANLADHSVSSFTENTSSLYMHIHTYINIKIKWVGVAGINDGMFSSNSRSNSMSKTGSIDPNAATANVKSATEVRANLSNSCLHRSMSKAPSVGIDDADIHGHGSIYASCGVAAARYHIRSNPNMIAIGGAMDTFVPMQVDSEWTQGRDYGQEGEEEGIEKKEEEEEEESEECLEFQHVQNNNVNISSLNVLPNKSLDAKFSAQMFPPLESMHRKKKCFFGDRIQIFFDVTFFCFTLSLTYYLQGDVFILKMFLFSFEIGVIVMNAQKHRTYETTKQFTIAHMYVLLDLQTTPFYNFHYLSRFKENSPFKD</sequence>
<feature type="region of interest" description="Disordered" evidence="7">
    <location>
        <begin position="287"/>
        <end position="310"/>
    </location>
</feature>
<keyword evidence="4" id="KW-0238">DNA-binding</keyword>
<evidence type="ECO:0000256" key="7">
    <source>
        <dbReference type="SAM" id="MobiDB-lite"/>
    </source>
</evidence>
<feature type="domain" description="BZIP" evidence="8">
    <location>
        <begin position="57"/>
        <end position="120"/>
    </location>
</feature>
<dbReference type="InterPro" id="IPR004827">
    <property type="entry name" value="bZIP"/>
</dbReference>
<proteinExistence type="inferred from homology"/>
<reference evidence="9 10" key="1">
    <citation type="journal article" date="2013" name="Curr. Biol.">
        <title>The Genome of the Foraminiferan Reticulomyxa filosa.</title>
        <authorList>
            <person name="Glockner G."/>
            <person name="Hulsmann N."/>
            <person name="Schleicher M."/>
            <person name="Noegel A.A."/>
            <person name="Eichinger L."/>
            <person name="Gallinger C."/>
            <person name="Pawlowski J."/>
            <person name="Sierra R."/>
            <person name="Euteneuer U."/>
            <person name="Pillet L."/>
            <person name="Moustafa A."/>
            <person name="Platzer M."/>
            <person name="Groth M."/>
            <person name="Szafranski K."/>
            <person name="Schliwa M."/>
        </authorList>
    </citation>
    <scope>NUCLEOTIDE SEQUENCE [LARGE SCALE GENOMIC DNA]</scope>
</reference>
<dbReference type="Pfam" id="PF00170">
    <property type="entry name" value="bZIP_1"/>
    <property type="match status" value="1"/>
</dbReference>
<comment type="similarity">
    <text evidence="2">Belongs to the bZIP family.</text>
</comment>
<comment type="caution">
    <text evidence="9">The sequence shown here is derived from an EMBL/GenBank/DDBJ whole genome shotgun (WGS) entry which is preliminary data.</text>
</comment>
<evidence type="ECO:0000313" key="9">
    <source>
        <dbReference type="EMBL" id="ETO35867.1"/>
    </source>
</evidence>
<dbReference type="PROSITE" id="PS50217">
    <property type="entry name" value="BZIP"/>
    <property type="match status" value="1"/>
</dbReference>
<dbReference type="EMBL" id="ASPP01001203">
    <property type="protein sequence ID" value="ETO35867.1"/>
    <property type="molecule type" value="Genomic_DNA"/>
</dbReference>
<dbReference type="CDD" id="cd14687">
    <property type="entry name" value="bZIP_ATF2"/>
    <property type="match status" value="1"/>
</dbReference>
<dbReference type="InterPro" id="IPR046347">
    <property type="entry name" value="bZIP_sf"/>
</dbReference>
<keyword evidence="5" id="KW-0804">Transcription</keyword>
<dbReference type="AlphaFoldDB" id="X6PDZ0"/>
<evidence type="ECO:0000256" key="3">
    <source>
        <dbReference type="ARBA" id="ARBA00023015"/>
    </source>
</evidence>
<organism evidence="9 10">
    <name type="scientific">Reticulomyxa filosa</name>
    <dbReference type="NCBI Taxonomy" id="46433"/>
    <lineage>
        <taxon>Eukaryota</taxon>
        <taxon>Sar</taxon>
        <taxon>Rhizaria</taxon>
        <taxon>Retaria</taxon>
        <taxon>Foraminifera</taxon>
        <taxon>Monothalamids</taxon>
        <taxon>Reticulomyxidae</taxon>
        <taxon>Reticulomyxa</taxon>
    </lineage>
</organism>
<evidence type="ECO:0000256" key="6">
    <source>
        <dbReference type="ARBA" id="ARBA00023242"/>
    </source>
</evidence>
<evidence type="ECO:0000256" key="1">
    <source>
        <dbReference type="ARBA" id="ARBA00004123"/>
    </source>
</evidence>
<dbReference type="Gene3D" id="1.20.5.170">
    <property type="match status" value="1"/>
</dbReference>
<dbReference type="PANTHER" id="PTHR47416:SF8">
    <property type="entry name" value="BASIC-LEUCINE ZIPPER TRANSCRIPTION FACTOR E-RELATED"/>
    <property type="match status" value="1"/>
</dbReference>
<dbReference type="Proteomes" id="UP000023152">
    <property type="component" value="Unassembled WGS sequence"/>
</dbReference>
<gene>
    <name evidence="9" type="ORF">RFI_01193</name>
</gene>
<keyword evidence="6" id="KW-0539">Nucleus</keyword>
<protein>
    <recommendedName>
        <fullName evidence="8">BZIP domain-containing protein</fullName>
    </recommendedName>
</protein>
<evidence type="ECO:0000256" key="4">
    <source>
        <dbReference type="ARBA" id="ARBA00023125"/>
    </source>
</evidence>
<dbReference type="PANTHER" id="PTHR47416">
    <property type="entry name" value="BASIC-LEUCINE ZIPPER TRANSCRIPTION FACTOR F-RELATED"/>
    <property type="match status" value="1"/>
</dbReference>
<feature type="compositionally biased region" description="Acidic residues" evidence="7">
    <location>
        <begin position="293"/>
        <end position="310"/>
    </location>
</feature>
<name>X6PDZ0_RETFI</name>
<dbReference type="GO" id="GO:0003700">
    <property type="term" value="F:DNA-binding transcription factor activity"/>
    <property type="evidence" value="ECO:0007669"/>
    <property type="project" value="InterPro"/>
</dbReference>
<keyword evidence="10" id="KW-1185">Reference proteome</keyword>
<evidence type="ECO:0000256" key="2">
    <source>
        <dbReference type="ARBA" id="ARBA00007163"/>
    </source>
</evidence>
<dbReference type="SMART" id="SM00338">
    <property type="entry name" value="BRLZ"/>
    <property type="match status" value="1"/>
</dbReference>
<comment type="subcellular location">
    <subcellularLocation>
        <location evidence="1">Nucleus</location>
    </subcellularLocation>
</comment>
<dbReference type="SUPFAM" id="SSF57959">
    <property type="entry name" value="Leucine zipper domain"/>
    <property type="match status" value="1"/>
</dbReference>
<evidence type="ECO:0000313" key="10">
    <source>
        <dbReference type="Proteomes" id="UP000023152"/>
    </source>
</evidence>
<dbReference type="GO" id="GO:0005634">
    <property type="term" value="C:nucleus"/>
    <property type="evidence" value="ECO:0007669"/>
    <property type="project" value="UniProtKB-SubCell"/>
</dbReference>
<accession>X6PDZ0</accession>
<keyword evidence="3" id="KW-0805">Transcription regulation</keyword>
<dbReference type="GO" id="GO:0003677">
    <property type="term" value="F:DNA binding"/>
    <property type="evidence" value="ECO:0007669"/>
    <property type="project" value="UniProtKB-KW"/>
</dbReference>
<evidence type="ECO:0000259" key="8">
    <source>
        <dbReference type="PROSITE" id="PS50217"/>
    </source>
</evidence>